<dbReference type="Pfam" id="PF13650">
    <property type="entry name" value="Asp_protease_2"/>
    <property type="match status" value="1"/>
</dbReference>
<evidence type="ECO:0000313" key="4">
    <source>
        <dbReference type="EMBL" id="QPC98176.1"/>
    </source>
</evidence>
<keyword evidence="1" id="KW-0378">Hydrolase</keyword>
<dbReference type="Proteomes" id="UP000594459">
    <property type="component" value="Chromosome"/>
</dbReference>
<dbReference type="KEGG" id="qso:IRL76_09885"/>
<keyword evidence="2" id="KW-0732">Signal</keyword>
<dbReference type="Gene3D" id="2.40.70.10">
    <property type="entry name" value="Acid Proteases"/>
    <property type="match status" value="2"/>
</dbReference>
<sequence>MVPLKAGLVLALFAALPAAAQDHAAPAPMVDEAALQKDRYERMTVPVTVDGAGPYRFLIDTGAQATVVTHEMVDDLALRRSGTATLVAMGSSQEVETIELDDLEFANRSVSGLIAPLLHASHIGADGILGLDSLQDMRVLIDFRERRMQVADADSLGGNYGYEIVVRARPKLGQMIITDARVNGVKTSVIIDTGAQNTIANPALMARLRGRKGEDVKTIDVLGTELSSKSVLVRTLQISDVVLTEVPIAITDSPIFAALGLEDKPALVLGVNNLSVFNRVAIDFPTRRILFDIPSDSANGRAAITSIRRFGT</sequence>
<dbReference type="GO" id="GO:0004190">
    <property type="term" value="F:aspartic-type endopeptidase activity"/>
    <property type="evidence" value="ECO:0007669"/>
    <property type="project" value="InterPro"/>
</dbReference>
<dbReference type="PROSITE" id="PS00141">
    <property type="entry name" value="ASP_PROTEASE"/>
    <property type="match status" value="2"/>
</dbReference>
<dbReference type="PROSITE" id="PS50175">
    <property type="entry name" value="ASP_PROT_RETROV"/>
    <property type="match status" value="1"/>
</dbReference>
<protein>
    <submittedName>
        <fullName evidence="4">Aspartyl protease family protein</fullName>
    </submittedName>
</protein>
<dbReference type="Pfam" id="PF13975">
    <property type="entry name" value="gag-asp_proteas"/>
    <property type="match status" value="1"/>
</dbReference>
<keyword evidence="5" id="KW-1185">Reference proteome</keyword>
<dbReference type="CDD" id="cd05483">
    <property type="entry name" value="retropepsin_like_bacteria"/>
    <property type="match status" value="1"/>
</dbReference>
<dbReference type="InterPro" id="IPR001995">
    <property type="entry name" value="Peptidase_A2_cat"/>
</dbReference>
<dbReference type="InterPro" id="IPR001969">
    <property type="entry name" value="Aspartic_peptidase_AS"/>
</dbReference>
<feature type="domain" description="Peptidase A2" evidence="3">
    <location>
        <begin position="55"/>
        <end position="133"/>
    </location>
</feature>
<evidence type="ECO:0000256" key="1">
    <source>
        <dbReference type="ARBA" id="ARBA00022801"/>
    </source>
</evidence>
<feature type="chain" id="PRO_5032481070" evidence="2">
    <location>
        <begin position="21"/>
        <end position="312"/>
    </location>
</feature>
<organism evidence="4 5">
    <name type="scientific">Qipengyuania soli</name>
    <dbReference type="NCBI Taxonomy" id="2782568"/>
    <lineage>
        <taxon>Bacteria</taxon>
        <taxon>Pseudomonadati</taxon>
        <taxon>Pseudomonadota</taxon>
        <taxon>Alphaproteobacteria</taxon>
        <taxon>Sphingomonadales</taxon>
        <taxon>Erythrobacteraceae</taxon>
        <taxon>Qipengyuania</taxon>
    </lineage>
</organism>
<dbReference type="RefSeq" id="WP_200981183.1">
    <property type="nucleotide sequence ID" value="NZ_CP064654.1"/>
</dbReference>
<dbReference type="GO" id="GO:0006508">
    <property type="term" value="P:proteolysis"/>
    <property type="evidence" value="ECO:0007669"/>
    <property type="project" value="UniProtKB-KW"/>
</dbReference>
<dbReference type="AlphaFoldDB" id="A0A7S8IUU9"/>
<dbReference type="SUPFAM" id="SSF50630">
    <property type="entry name" value="Acid proteases"/>
    <property type="match status" value="2"/>
</dbReference>
<evidence type="ECO:0000256" key="2">
    <source>
        <dbReference type="SAM" id="SignalP"/>
    </source>
</evidence>
<accession>A0A7S8IUU9</accession>
<dbReference type="EMBL" id="CP064654">
    <property type="protein sequence ID" value="QPC98176.1"/>
    <property type="molecule type" value="Genomic_DNA"/>
</dbReference>
<gene>
    <name evidence="4" type="ORF">IRL76_09885</name>
</gene>
<reference evidence="4 5" key="1">
    <citation type="submission" date="2020-11" db="EMBL/GenBank/DDBJ databases">
        <title>The genome sequence of Erythrobacter sp. 6D36.</title>
        <authorList>
            <person name="Liu Y."/>
        </authorList>
    </citation>
    <scope>NUCLEOTIDE SEQUENCE [LARGE SCALE GENOMIC DNA]</scope>
    <source>
        <strain evidence="4 5">6D36</strain>
    </source>
</reference>
<proteinExistence type="predicted"/>
<dbReference type="InterPro" id="IPR021109">
    <property type="entry name" value="Peptidase_aspartic_dom_sf"/>
</dbReference>
<keyword evidence="4" id="KW-0645">Protease</keyword>
<evidence type="ECO:0000313" key="5">
    <source>
        <dbReference type="Proteomes" id="UP000594459"/>
    </source>
</evidence>
<name>A0A7S8IUU9_9SPHN</name>
<evidence type="ECO:0000259" key="3">
    <source>
        <dbReference type="PROSITE" id="PS50175"/>
    </source>
</evidence>
<dbReference type="InterPro" id="IPR034122">
    <property type="entry name" value="Retropepsin-like_bacterial"/>
</dbReference>
<feature type="signal peptide" evidence="2">
    <location>
        <begin position="1"/>
        <end position="20"/>
    </location>
</feature>